<feature type="transmembrane region" description="Helical" evidence="8">
    <location>
        <begin position="21"/>
        <end position="43"/>
    </location>
</feature>
<feature type="transmembrane region" description="Helical" evidence="8">
    <location>
        <begin position="225"/>
        <end position="243"/>
    </location>
</feature>
<feature type="transmembrane region" description="Helical" evidence="8">
    <location>
        <begin position="186"/>
        <end position="213"/>
    </location>
</feature>
<reference evidence="10" key="1">
    <citation type="submission" date="2021-05" db="EMBL/GenBank/DDBJ databases">
        <authorList>
            <person name="Pietrasiak N."/>
            <person name="Ward R."/>
            <person name="Stajich J.E."/>
            <person name="Kurbessoian T."/>
        </authorList>
    </citation>
    <scope>NUCLEOTIDE SEQUENCE</scope>
    <source>
        <strain evidence="10">CPER-KK1</strain>
    </source>
</reference>
<dbReference type="InterPro" id="IPR050297">
    <property type="entry name" value="LipidA_mod_glycosyltrf_83"/>
</dbReference>
<evidence type="ECO:0000256" key="2">
    <source>
        <dbReference type="ARBA" id="ARBA00022475"/>
    </source>
</evidence>
<evidence type="ECO:0000256" key="3">
    <source>
        <dbReference type="ARBA" id="ARBA00022676"/>
    </source>
</evidence>
<evidence type="ECO:0000256" key="6">
    <source>
        <dbReference type="ARBA" id="ARBA00022989"/>
    </source>
</evidence>
<comment type="caution">
    <text evidence="10">The sequence shown here is derived from an EMBL/GenBank/DDBJ whole genome shotgun (WGS) entry which is preliminary data.</text>
</comment>
<keyword evidence="5 8" id="KW-0812">Transmembrane</keyword>
<comment type="subcellular location">
    <subcellularLocation>
        <location evidence="1">Cell membrane</location>
        <topology evidence="1">Multi-pass membrane protein</topology>
    </subcellularLocation>
</comment>
<reference evidence="10" key="2">
    <citation type="journal article" date="2022" name="Microbiol. Resour. Announc.">
        <title>Metagenome Sequencing to Explore Phylogenomics of Terrestrial Cyanobacteria.</title>
        <authorList>
            <person name="Ward R.D."/>
            <person name="Stajich J.E."/>
            <person name="Johansen J.R."/>
            <person name="Huntemann M."/>
            <person name="Clum A."/>
            <person name="Foster B."/>
            <person name="Foster B."/>
            <person name="Roux S."/>
            <person name="Palaniappan K."/>
            <person name="Varghese N."/>
            <person name="Mukherjee S."/>
            <person name="Reddy T.B.K."/>
            <person name="Daum C."/>
            <person name="Copeland A."/>
            <person name="Chen I.A."/>
            <person name="Ivanova N.N."/>
            <person name="Kyrpides N.C."/>
            <person name="Shapiro N."/>
            <person name="Eloe-Fadrosh E.A."/>
            <person name="Pietrasiak N."/>
        </authorList>
    </citation>
    <scope>NUCLEOTIDE SEQUENCE</scope>
    <source>
        <strain evidence="10">CPER-KK1</strain>
    </source>
</reference>
<dbReference type="Pfam" id="PF13231">
    <property type="entry name" value="PMT_2"/>
    <property type="match status" value="1"/>
</dbReference>
<name>A0A951PNT4_9CYAN</name>
<evidence type="ECO:0000256" key="1">
    <source>
        <dbReference type="ARBA" id="ARBA00004651"/>
    </source>
</evidence>
<dbReference type="Proteomes" id="UP000753908">
    <property type="component" value="Unassembled WGS sequence"/>
</dbReference>
<dbReference type="GO" id="GO:0010041">
    <property type="term" value="P:response to iron(III) ion"/>
    <property type="evidence" value="ECO:0007669"/>
    <property type="project" value="TreeGrafter"/>
</dbReference>
<dbReference type="PANTHER" id="PTHR33908">
    <property type="entry name" value="MANNOSYLTRANSFERASE YKCB-RELATED"/>
    <property type="match status" value="1"/>
</dbReference>
<dbReference type="GO" id="GO:0009103">
    <property type="term" value="P:lipopolysaccharide biosynthetic process"/>
    <property type="evidence" value="ECO:0007669"/>
    <property type="project" value="UniProtKB-ARBA"/>
</dbReference>
<feature type="transmembrane region" description="Helical" evidence="8">
    <location>
        <begin position="335"/>
        <end position="353"/>
    </location>
</feature>
<sequence length="538" mass="60468">MERQTFTWGLSGSKIRRTERWIEGLWLLGLLLAALLLFSVNLATVPLQDWREGTIALVAREIATVSMESWQWLYPKLDGKPYLEEAPLLPSLIAGAYKLGGFNEWTTRLPGAILSAFSVPLLYSIGRELFPSRQSAIFSGLIYLTFLPLACTGRFAIADGTALCFVLLMMWCILRSRRDFRTSLGAGIGLSLICFTKGILLGLLILAIALLFLCWDTPRLLKSGYWWLGLLLGSVPVAAWYAGGLLQYGESFLTIGIDSQSLQRLLSPIEGQSSAPWYDLGETLLFSAPWLLFWPYGLRLAWEHRNWGWAKLVLIWTSVYVFAITLTLIKLPWYSLPIYPALALAGGAQLAEVWNWPSRKSYPRIWSLGLMLLALGAVGISIYFGIRGSSDRSLAVIFASLALTMAMAAVLVARRDLQFILILFWGTYISLLLFMTSPYWVWQLKAAYPVTDIGAILRLRTPESQLIYASFPSERPALKFYSDRQVIPASNSELKQHWEQDKQPYLLLDINTFNQLDLEPGQKIATAIGWVLITKDSN</sequence>
<keyword evidence="2" id="KW-1003">Cell membrane</keyword>
<keyword evidence="6 8" id="KW-1133">Transmembrane helix</keyword>
<accession>A0A951PNT4</accession>
<evidence type="ECO:0000313" key="10">
    <source>
        <dbReference type="EMBL" id="MBW4546158.1"/>
    </source>
</evidence>
<evidence type="ECO:0000313" key="11">
    <source>
        <dbReference type="Proteomes" id="UP000753908"/>
    </source>
</evidence>
<evidence type="ECO:0000256" key="4">
    <source>
        <dbReference type="ARBA" id="ARBA00022679"/>
    </source>
</evidence>
<feature type="transmembrane region" description="Helical" evidence="8">
    <location>
        <begin position="309"/>
        <end position="329"/>
    </location>
</feature>
<dbReference type="EMBL" id="JAHHIF010000022">
    <property type="protein sequence ID" value="MBW4546158.1"/>
    <property type="molecule type" value="Genomic_DNA"/>
</dbReference>
<evidence type="ECO:0000256" key="5">
    <source>
        <dbReference type="ARBA" id="ARBA00022692"/>
    </source>
</evidence>
<evidence type="ECO:0000256" key="8">
    <source>
        <dbReference type="SAM" id="Phobius"/>
    </source>
</evidence>
<keyword evidence="7 8" id="KW-0472">Membrane</keyword>
<evidence type="ECO:0000259" key="9">
    <source>
        <dbReference type="Pfam" id="PF13231"/>
    </source>
</evidence>
<gene>
    <name evidence="10" type="ORF">KME25_17180</name>
</gene>
<keyword evidence="3" id="KW-0328">Glycosyltransferase</keyword>
<dbReference type="AlphaFoldDB" id="A0A951PNT4"/>
<keyword evidence="4" id="KW-0808">Transferase</keyword>
<dbReference type="PANTHER" id="PTHR33908:SF3">
    <property type="entry name" value="UNDECAPRENYL PHOSPHATE-ALPHA-4-AMINO-4-DEOXY-L-ARABINOSE ARABINOSYL TRANSFERASE"/>
    <property type="match status" value="1"/>
</dbReference>
<dbReference type="GO" id="GO:0005886">
    <property type="term" value="C:plasma membrane"/>
    <property type="evidence" value="ECO:0007669"/>
    <property type="project" value="UniProtKB-SubCell"/>
</dbReference>
<evidence type="ECO:0000256" key="7">
    <source>
        <dbReference type="ARBA" id="ARBA00023136"/>
    </source>
</evidence>
<feature type="transmembrane region" description="Helical" evidence="8">
    <location>
        <begin position="156"/>
        <end position="174"/>
    </location>
</feature>
<proteinExistence type="predicted"/>
<organism evidence="10 11">
    <name type="scientific">Symplocastrum torsivum CPER-KK1</name>
    <dbReference type="NCBI Taxonomy" id="450513"/>
    <lineage>
        <taxon>Bacteria</taxon>
        <taxon>Bacillati</taxon>
        <taxon>Cyanobacteriota</taxon>
        <taxon>Cyanophyceae</taxon>
        <taxon>Oscillatoriophycideae</taxon>
        <taxon>Oscillatoriales</taxon>
        <taxon>Microcoleaceae</taxon>
        <taxon>Symplocastrum</taxon>
    </lineage>
</organism>
<feature type="transmembrane region" description="Helical" evidence="8">
    <location>
        <begin position="419"/>
        <end position="442"/>
    </location>
</feature>
<protein>
    <submittedName>
        <fullName evidence="10">Glycosyltransferase family 39 protein</fullName>
    </submittedName>
</protein>
<dbReference type="InterPro" id="IPR038731">
    <property type="entry name" value="RgtA/B/C-like"/>
</dbReference>
<feature type="domain" description="Glycosyltransferase RgtA/B/C/D-like" evidence="9">
    <location>
        <begin position="85"/>
        <end position="238"/>
    </location>
</feature>
<dbReference type="GO" id="GO:0016763">
    <property type="term" value="F:pentosyltransferase activity"/>
    <property type="evidence" value="ECO:0007669"/>
    <property type="project" value="TreeGrafter"/>
</dbReference>
<feature type="transmembrane region" description="Helical" evidence="8">
    <location>
        <begin position="392"/>
        <end position="412"/>
    </location>
</feature>
<feature type="transmembrane region" description="Helical" evidence="8">
    <location>
        <begin position="365"/>
        <end position="386"/>
    </location>
</feature>